<dbReference type="Pfam" id="PF13601">
    <property type="entry name" value="HTH_34"/>
    <property type="match status" value="1"/>
</dbReference>
<evidence type="ECO:0000259" key="1">
    <source>
        <dbReference type="Pfam" id="PF13601"/>
    </source>
</evidence>
<protein>
    <submittedName>
        <fullName evidence="2">Transcriptional regulator, ArsR family</fullName>
    </submittedName>
</protein>
<dbReference type="InterPro" id="IPR036390">
    <property type="entry name" value="WH_DNA-bd_sf"/>
</dbReference>
<dbReference type="PANTHER" id="PTHR37318">
    <property type="entry name" value="BSL7504 PROTEIN"/>
    <property type="match status" value="1"/>
</dbReference>
<dbReference type="EMBL" id="CP000529">
    <property type="protein sequence ID" value="ABM37499.1"/>
    <property type="molecule type" value="Genomic_DNA"/>
</dbReference>
<sequence>MNDPVNPQTVPEAAPDAADAAPASEFVEALDPLLHQPLRTQIAAYLVGRGEATFSELKRVLQCTDGNLDAHLKKLLAADYLQQERRGGGARLQTTYALTATGRAAFAAYLAHLQKLFNLTQCDAPDHRAGLLSKPHRA</sequence>
<dbReference type="InterPro" id="IPR027395">
    <property type="entry name" value="WH_DNA-bd_dom"/>
</dbReference>
<reference evidence="3" key="1">
    <citation type="journal article" date="2009" name="Environ. Microbiol.">
        <title>The genome of Polaromonas naphthalenivorans strain CJ2, isolated from coal tar-contaminated sediment, reveals physiological and metabolic versatility and evolution through extensive horizontal gene transfer.</title>
        <authorList>
            <person name="Yagi J.M."/>
            <person name="Sims D."/>
            <person name="Brettin T."/>
            <person name="Bruce D."/>
            <person name="Madsen E.L."/>
        </authorList>
    </citation>
    <scope>NUCLEOTIDE SEQUENCE [LARGE SCALE GENOMIC DNA]</scope>
    <source>
        <strain evidence="3">CJ2</strain>
    </source>
</reference>
<organism evidence="2 3">
    <name type="scientific">Polaromonas naphthalenivorans (strain CJ2)</name>
    <dbReference type="NCBI Taxonomy" id="365044"/>
    <lineage>
        <taxon>Bacteria</taxon>
        <taxon>Pseudomonadati</taxon>
        <taxon>Pseudomonadota</taxon>
        <taxon>Betaproteobacteria</taxon>
        <taxon>Burkholderiales</taxon>
        <taxon>Comamonadaceae</taxon>
        <taxon>Polaromonas</taxon>
    </lineage>
</organism>
<name>A1VPC1_POLNA</name>
<evidence type="ECO:0000313" key="2">
    <source>
        <dbReference type="EMBL" id="ABM37499.1"/>
    </source>
</evidence>
<dbReference type="HOGENOM" id="CLU_142189_0_3_4"/>
<dbReference type="Proteomes" id="UP000000644">
    <property type="component" value="Chromosome"/>
</dbReference>
<accession>A1VPC1</accession>
<dbReference type="PANTHER" id="PTHR37318:SF1">
    <property type="entry name" value="BSL7504 PROTEIN"/>
    <property type="match status" value="1"/>
</dbReference>
<dbReference type="OrthoDB" id="5521380at2"/>
<dbReference type="InterPro" id="IPR036388">
    <property type="entry name" value="WH-like_DNA-bd_sf"/>
</dbReference>
<dbReference type="SUPFAM" id="SSF46785">
    <property type="entry name" value="Winged helix' DNA-binding domain"/>
    <property type="match status" value="1"/>
</dbReference>
<dbReference type="STRING" id="365044.Pnap_2191"/>
<gene>
    <name evidence="2" type="ordered locus">Pnap_2191</name>
</gene>
<feature type="domain" description="Winged helix DNA-binding" evidence="1">
    <location>
        <begin position="38"/>
        <end position="116"/>
    </location>
</feature>
<proteinExistence type="predicted"/>
<dbReference type="KEGG" id="pna:Pnap_2191"/>
<keyword evidence="3" id="KW-1185">Reference proteome</keyword>
<evidence type="ECO:0000313" key="3">
    <source>
        <dbReference type="Proteomes" id="UP000000644"/>
    </source>
</evidence>
<dbReference type="eggNOG" id="COG1733">
    <property type="taxonomic scope" value="Bacteria"/>
</dbReference>
<dbReference type="RefSeq" id="WP_011801577.1">
    <property type="nucleotide sequence ID" value="NC_008781.1"/>
</dbReference>
<dbReference type="Gene3D" id="1.10.10.10">
    <property type="entry name" value="Winged helix-like DNA-binding domain superfamily/Winged helix DNA-binding domain"/>
    <property type="match status" value="1"/>
</dbReference>
<dbReference type="AlphaFoldDB" id="A1VPC1"/>